<feature type="active site" evidence="1">
    <location>
        <position position="40"/>
    </location>
</feature>
<feature type="active site" evidence="1">
    <location>
        <position position="100"/>
    </location>
</feature>
<gene>
    <name evidence="3" type="ORF">BF_0204</name>
</gene>
<dbReference type="Proteomes" id="UP000221837">
    <property type="component" value="Genome"/>
</dbReference>
<keyword evidence="1" id="KW-0269">Exonuclease</keyword>
<keyword evidence="1" id="KW-0540">Nuclease</keyword>
<dbReference type="Pfam" id="PF08722">
    <property type="entry name" value="Tn7_TnsA-like_N"/>
    <property type="match status" value="1"/>
</dbReference>
<evidence type="ECO:0000313" key="3">
    <source>
        <dbReference type="EMBL" id="AQW88729.1"/>
    </source>
</evidence>
<evidence type="ECO:0000313" key="4">
    <source>
        <dbReference type="Proteomes" id="UP000221837"/>
    </source>
</evidence>
<reference evidence="3" key="1">
    <citation type="submission" date="2017-02" db="EMBL/GenBank/DDBJ databases">
        <title>Genome sequence of Serratia marcescens phage BF.</title>
        <authorList>
            <person name="Casey E."/>
            <person name="Fitzgerald B."/>
            <person name="Mahony J."/>
            <person name="Lugli G."/>
            <person name="Ventura M."/>
            <person name="van Sinderen D."/>
        </authorList>
    </citation>
    <scope>NUCLEOTIDE SEQUENCE [LARGE SCALE GENOMIC DNA]</scope>
</reference>
<keyword evidence="1" id="KW-0255">Endonuclease</keyword>
<keyword evidence="4" id="KW-1185">Reference proteome</keyword>
<evidence type="ECO:0000256" key="1">
    <source>
        <dbReference type="HAMAP-Rule" id="MF_04160"/>
    </source>
</evidence>
<dbReference type="Gene3D" id="3.40.91.30">
    <property type="match status" value="1"/>
</dbReference>
<keyword evidence="1" id="KW-0378">Hydrolase</keyword>
<dbReference type="OrthoDB" id="13184at10239"/>
<name>A0A1S6UBD6_9CAUD</name>
<accession>A0A1S6UBD6</accession>
<evidence type="ECO:0000259" key="2">
    <source>
        <dbReference type="Pfam" id="PF08722"/>
    </source>
</evidence>
<comment type="function">
    <text evidence="1">During phage morphogenesis, plays an essential role in the head-tail joining step. The associated nuclease activity is essential for morphogenesis, possibly by cleaving packaged DNA to enable the joining of heads to tails. Displays both exo- and endonuclease activity.</text>
</comment>
<dbReference type="GO" id="GO:0004519">
    <property type="term" value="F:endonuclease activity"/>
    <property type="evidence" value="ECO:0007669"/>
    <property type="project" value="UniProtKB-UniRule"/>
</dbReference>
<feature type="domain" description="TnsA endonuclease N-terminal" evidence="2">
    <location>
        <begin position="50"/>
        <end position="145"/>
    </location>
</feature>
<feature type="active site" evidence="1">
    <location>
        <position position="79"/>
    </location>
</feature>
<dbReference type="HAMAP" id="MF_04160">
    <property type="entry name" value="NUCL_HEAD_T4"/>
    <property type="match status" value="1"/>
</dbReference>
<protein>
    <recommendedName>
        <fullName evidence="1">Head completion nuclease</fullName>
        <ecNumber evidence="1">3.1.-.-</ecNumber>
    </recommendedName>
</protein>
<dbReference type="GO" id="GO:0004527">
    <property type="term" value="F:exonuclease activity"/>
    <property type="evidence" value="ECO:0007669"/>
    <property type="project" value="UniProtKB-UniRule"/>
</dbReference>
<dbReference type="InterPro" id="IPR046390">
    <property type="entry name" value="NUCL_HEAD_T4"/>
</dbReference>
<organism evidence="3 4">
    <name type="scientific">Serratia phage BF</name>
    <dbReference type="NCBI Taxonomy" id="1962671"/>
    <lineage>
        <taxon>Viruses</taxon>
        <taxon>Duplodnaviria</taxon>
        <taxon>Heunggongvirae</taxon>
        <taxon>Uroviricota</taxon>
        <taxon>Caudoviricetes</taxon>
        <taxon>Eneladusvirus</taxon>
        <taxon>Eneladusvirus BF</taxon>
    </lineage>
</organism>
<sequence>MQKFNPAKITNTKQAQGVYAITNIKKYSSSNPPIYRSSWEKDVMVALDHNPAVLEWAVEPFSIPYTCPVDGKVKNYWPDFLVKYIDVSTGKEKIQLLEIKPEKQCYMEMAKTKKAKIVVLVNQAKWAAAFAFCQKNGIEFKVINEKSLFRKN</sequence>
<dbReference type="EMBL" id="KY630187">
    <property type="protein sequence ID" value="AQW88729.1"/>
    <property type="molecule type" value="Genomic_DNA"/>
</dbReference>
<comment type="similarity">
    <text evidence="1">Belongs to the Caudovirales head completion nuclease family.</text>
</comment>
<dbReference type="InterPro" id="IPR014833">
    <property type="entry name" value="TnsA_N"/>
</dbReference>
<dbReference type="EC" id="3.1.-.-" evidence="1"/>
<proteinExistence type="inferred from homology"/>